<feature type="compositionally biased region" description="Low complexity" evidence="1">
    <location>
        <begin position="111"/>
        <end position="134"/>
    </location>
</feature>
<protein>
    <submittedName>
        <fullName evidence="3">Uncharacterized protein</fullName>
    </submittedName>
</protein>
<evidence type="ECO:0000313" key="3">
    <source>
        <dbReference type="EMBL" id="TXR58073.1"/>
    </source>
</evidence>
<evidence type="ECO:0000256" key="1">
    <source>
        <dbReference type="SAM" id="MobiDB-lite"/>
    </source>
</evidence>
<dbReference type="AlphaFoldDB" id="A0A5C8ZLM4"/>
<sequence>MSRAGRAAAALSALGAAALVAGGLALGAVAAPVGGAAGAPGAAPTGRGGAVGVPVPASGAQLVCPGAPVPVTGGEAGARRGTPPAVTSGAVGLVVASGAPVLSGQPLVQRPTTDADPAPSASPGSSEGAPPAAAATTLGDLQRVDADAAAASAGSAAALSSGPVDGRAPLLAGAATSVAATGDLRGLSTPACTAPQEQSWLVGGGTGAGRSTRLVLADVAQTPTTVDVTVLTAQGAQQPPSLQGLSLGPGEQRSVLLEGALEGTADTSGGGASGAGSPLAVQVRSSAGPVAAWLVEQVLHGLVPGGTEVVGPAAAPATSLVVPGVAATGTQPAVLRLANPGTDPVVARFAVVGASGSSVPAGTAPATAVPPQSVVDVPLPGLPAGGVALSVEADGPVLAGVRTDTAPSADGTQPGDLAWTAAAPPLTGATLVALPPAAKQGRQGAGGSGTTPDVRLVLSSRGPSQVDVAVVGADGRTSPARRVELPASTTTAADVDDLARAAGATGTPVALLLTPVAPSTGPGKDDDGAGQVVAALTARVAAPAGGGGDLVSAAPVGGGAAAPSSVSVVLTGP</sequence>
<organism evidence="3 4">
    <name type="scientific">Quadrisphaera setariae</name>
    <dbReference type="NCBI Taxonomy" id="2593304"/>
    <lineage>
        <taxon>Bacteria</taxon>
        <taxon>Bacillati</taxon>
        <taxon>Actinomycetota</taxon>
        <taxon>Actinomycetes</taxon>
        <taxon>Kineosporiales</taxon>
        <taxon>Kineosporiaceae</taxon>
        <taxon>Quadrisphaera</taxon>
    </lineage>
</organism>
<dbReference type="EMBL" id="VKAC01000001">
    <property type="protein sequence ID" value="TXR58073.1"/>
    <property type="molecule type" value="Genomic_DNA"/>
</dbReference>
<evidence type="ECO:0000313" key="4">
    <source>
        <dbReference type="Proteomes" id="UP000321234"/>
    </source>
</evidence>
<dbReference type="Proteomes" id="UP000321234">
    <property type="component" value="Unassembled WGS sequence"/>
</dbReference>
<dbReference type="OrthoDB" id="3264966at2"/>
<keyword evidence="4" id="KW-1185">Reference proteome</keyword>
<feature type="chain" id="PRO_5022898997" evidence="2">
    <location>
        <begin position="31"/>
        <end position="573"/>
    </location>
</feature>
<feature type="region of interest" description="Disordered" evidence="1">
    <location>
        <begin position="104"/>
        <end position="134"/>
    </location>
</feature>
<feature type="signal peptide" evidence="2">
    <location>
        <begin position="1"/>
        <end position="30"/>
    </location>
</feature>
<gene>
    <name evidence="3" type="ORF">FMM08_02380</name>
</gene>
<reference evidence="3 4" key="1">
    <citation type="submission" date="2019-07" db="EMBL/GenBank/DDBJ databases">
        <title>Quadrisphaera sp. strain DD2A genome sequencing and assembly.</title>
        <authorList>
            <person name="Kim I."/>
        </authorList>
    </citation>
    <scope>NUCLEOTIDE SEQUENCE [LARGE SCALE GENOMIC DNA]</scope>
    <source>
        <strain evidence="3 4">DD2A</strain>
    </source>
</reference>
<keyword evidence="2" id="KW-0732">Signal</keyword>
<evidence type="ECO:0000256" key="2">
    <source>
        <dbReference type="SAM" id="SignalP"/>
    </source>
</evidence>
<comment type="caution">
    <text evidence="3">The sequence shown here is derived from an EMBL/GenBank/DDBJ whole genome shotgun (WGS) entry which is preliminary data.</text>
</comment>
<dbReference type="InterPro" id="IPR043777">
    <property type="entry name" value="DUF5719"/>
</dbReference>
<proteinExistence type="predicted"/>
<dbReference type="RefSeq" id="WP_147924684.1">
    <property type="nucleotide sequence ID" value="NZ_VKAC01000001.1"/>
</dbReference>
<dbReference type="Pfam" id="PF18986">
    <property type="entry name" value="DUF5719"/>
    <property type="match status" value="1"/>
</dbReference>
<accession>A0A5C8ZLM4</accession>
<name>A0A5C8ZLM4_9ACTN</name>